<gene>
    <name evidence="3" type="ORF">E0H50_13775</name>
</gene>
<feature type="domain" description="DNA primase DNAG catalytic core N-terminal" evidence="2">
    <location>
        <begin position="129"/>
        <end position="215"/>
    </location>
</feature>
<dbReference type="Gene3D" id="3.90.980.10">
    <property type="entry name" value="DNA primase, catalytic core, N-terminal domain"/>
    <property type="match status" value="1"/>
</dbReference>
<dbReference type="InterPro" id="IPR050219">
    <property type="entry name" value="DnaG_primase"/>
</dbReference>
<dbReference type="PANTHER" id="PTHR30313">
    <property type="entry name" value="DNA PRIMASE"/>
    <property type="match status" value="1"/>
</dbReference>
<evidence type="ECO:0000313" key="4">
    <source>
        <dbReference type="Proteomes" id="UP000292695"/>
    </source>
</evidence>
<dbReference type="PANTHER" id="PTHR30313:SF2">
    <property type="entry name" value="DNA PRIMASE"/>
    <property type="match status" value="1"/>
</dbReference>
<protein>
    <recommendedName>
        <fullName evidence="2">DNA primase DNAG catalytic core N-terminal domain-containing protein</fullName>
    </recommendedName>
</protein>
<dbReference type="EMBL" id="SJKA01000004">
    <property type="protein sequence ID" value="TCC34954.1"/>
    <property type="molecule type" value="Genomic_DNA"/>
</dbReference>
<dbReference type="Proteomes" id="UP000292695">
    <property type="component" value="Unassembled WGS sequence"/>
</dbReference>
<dbReference type="AlphaFoldDB" id="A0A4R0IRC8"/>
<feature type="compositionally biased region" description="Basic and acidic residues" evidence="1">
    <location>
        <begin position="66"/>
        <end position="89"/>
    </location>
</feature>
<evidence type="ECO:0000313" key="3">
    <source>
        <dbReference type="EMBL" id="TCC34954.1"/>
    </source>
</evidence>
<evidence type="ECO:0000259" key="2">
    <source>
        <dbReference type="Pfam" id="PF08275"/>
    </source>
</evidence>
<dbReference type="GO" id="GO:0005737">
    <property type="term" value="C:cytoplasm"/>
    <property type="evidence" value="ECO:0007669"/>
    <property type="project" value="TreeGrafter"/>
</dbReference>
<name>A0A4R0IRC8_9ACTN</name>
<evidence type="ECO:0000256" key="1">
    <source>
        <dbReference type="SAM" id="MobiDB-lite"/>
    </source>
</evidence>
<reference evidence="3 4" key="1">
    <citation type="submission" date="2019-02" db="EMBL/GenBank/DDBJ databases">
        <title>Kribbella capetownensis sp. nov. and Kribbella speibonae sp. nov., isolated from soil.</title>
        <authorList>
            <person name="Curtis S.M."/>
            <person name="Norton I."/>
            <person name="Everest G.J."/>
            <person name="Meyers P.R."/>
        </authorList>
    </citation>
    <scope>NUCLEOTIDE SEQUENCE [LARGE SCALE GENOMIC DNA]</scope>
    <source>
        <strain evidence="3 4">DSM 27082</strain>
    </source>
</reference>
<dbReference type="InterPro" id="IPR013264">
    <property type="entry name" value="DNAG_N"/>
</dbReference>
<organism evidence="3 4">
    <name type="scientific">Kribbella sindirgiensis</name>
    <dbReference type="NCBI Taxonomy" id="1124744"/>
    <lineage>
        <taxon>Bacteria</taxon>
        <taxon>Bacillati</taxon>
        <taxon>Actinomycetota</taxon>
        <taxon>Actinomycetes</taxon>
        <taxon>Propionibacteriales</taxon>
        <taxon>Kribbellaceae</taxon>
        <taxon>Kribbella</taxon>
    </lineage>
</organism>
<feature type="region of interest" description="Disordered" evidence="1">
    <location>
        <begin position="1"/>
        <end position="89"/>
    </location>
</feature>
<dbReference type="GO" id="GO:0006269">
    <property type="term" value="P:DNA replication, synthesis of primer"/>
    <property type="evidence" value="ECO:0007669"/>
    <property type="project" value="TreeGrafter"/>
</dbReference>
<comment type="caution">
    <text evidence="3">The sequence shown here is derived from an EMBL/GenBank/DDBJ whole genome shotgun (WGS) entry which is preliminary data.</text>
</comment>
<dbReference type="OrthoDB" id="4524286at2"/>
<keyword evidence="4" id="KW-1185">Reference proteome</keyword>
<dbReference type="Pfam" id="PF08275">
    <property type="entry name" value="DNAG_N"/>
    <property type="match status" value="1"/>
</dbReference>
<sequence length="216" mass="23440">MGGDSGLWRRAVDRAGEDAAKVQPRGHSDRCCPRRRASSEADNGLSVRSGAVLRPGSRGRAAAQPEQHRERRARPADHERLADHGSAEPDLPVRRCGGCRAHGLSGATGSWTGLVKDRLYDAHVAAVSFYRRQLRERPGGWAAEHLCARGLGAVLAPGSEWSVGYAPDGWSQLVGHLRRAAFDDLEIVAAGLAFVTSNGYLVDRFRDRIMFPAPDK</sequence>
<dbReference type="InterPro" id="IPR037068">
    <property type="entry name" value="DNA_primase_core_N_sf"/>
</dbReference>
<dbReference type="SUPFAM" id="SSF56731">
    <property type="entry name" value="DNA primase core"/>
    <property type="match status" value="1"/>
</dbReference>
<proteinExistence type="predicted"/>
<accession>A0A4R0IRC8</accession>
<feature type="compositionally biased region" description="Basic and acidic residues" evidence="1">
    <location>
        <begin position="10"/>
        <end position="32"/>
    </location>
</feature>